<dbReference type="InterPro" id="IPR051330">
    <property type="entry name" value="Phosphatase_reg/MetRdx"/>
</dbReference>
<dbReference type="Proteomes" id="UP001567538">
    <property type="component" value="Unassembled WGS sequence"/>
</dbReference>
<sequence length="285" mass="32464">MEWESDERELKAAGAVPLGGGRVGFLIHGWEIETTKLSILNSSLLQQWEEKLQTTHLPEMVFGESCLILKHVNSGIKLHFNAFDALCGWKLEALPPVEVPAAALWKFRCQPTDQVILDYDYTFTTPYSGSAGVEKSPEPGRGPEESICSPHWEDCEEQIDMVALSNKEPILFYDEVVLYEDELADNGISLLTVKVRVMPSGWLLLLRFWLRVDGVLMRLRDTRMHCSFRESTVPVILREICWREATFKALSFKGYPTDSAAYTDPRIISERLPMAMRKTQKLIVK</sequence>
<dbReference type="PANTHER" id="PTHR21021:SF16">
    <property type="entry name" value="TIP41-LIKE PROTEIN"/>
    <property type="match status" value="1"/>
</dbReference>
<comment type="caution">
    <text evidence="2">The sequence shown here is derived from an EMBL/GenBank/DDBJ whole genome shotgun (WGS) entry which is preliminary data.</text>
</comment>
<dbReference type="InterPro" id="IPR007303">
    <property type="entry name" value="TIP41-like"/>
</dbReference>
<dbReference type="EMBL" id="JBEAFC010000012">
    <property type="protein sequence ID" value="KAL1534546.1"/>
    <property type="molecule type" value="Genomic_DNA"/>
</dbReference>
<dbReference type="AlphaFoldDB" id="A0ABD1FRT4"/>
<evidence type="ECO:0000313" key="2">
    <source>
        <dbReference type="EMBL" id="KAL1534546.1"/>
    </source>
</evidence>
<keyword evidence="3" id="KW-1185">Reference proteome</keyword>
<proteinExistence type="inferred from homology"/>
<dbReference type="PANTHER" id="PTHR21021">
    <property type="entry name" value="GAF/PUTATIVE CYTOSKELETAL PROTEIN"/>
    <property type="match status" value="1"/>
</dbReference>
<reference evidence="2 3" key="1">
    <citation type="submission" date="2024-06" db="EMBL/GenBank/DDBJ databases">
        <title>A chromosome level genome sequence of Diviner's sage (Salvia divinorum).</title>
        <authorList>
            <person name="Ford S.A."/>
            <person name="Ro D.-K."/>
            <person name="Ness R.W."/>
            <person name="Phillips M.A."/>
        </authorList>
    </citation>
    <scope>NUCLEOTIDE SEQUENCE [LARGE SCALE GENOMIC DNA]</scope>
    <source>
        <strain evidence="2">SAF-2024a</strain>
        <tissue evidence="2">Leaf</tissue>
    </source>
</reference>
<comment type="similarity">
    <text evidence="1">Belongs to the TIP41 family.</text>
</comment>
<evidence type="ECO:0000256" key="1">
    <source>
        <dbReference type="ARBA" id="ARBA00006658"/>
    </source>
</evidence>
<dbReference type="Pfam" id="PF04176">
    <property type="entry name" value="TIP41"/>
    <property type="match status" value="1"/>
</dbReference>
<organism evidence="2 3">
    <name type="scientific">Salvia divinorum</name>
    <name type="common">Maria pastora</name>
    <name type="synonym">Diviner's sage</name>
    <dbReference type="NCBI Taxonomy" id="28513"/>
    <lineage>
        <taxon>Eukaryota</taxon>
        <taxon>Viridiplantae</taxon>
        <taxon>Streptophyta</taxon>
        <taxon>Embryophyta</taxon>
        <taxon>Tracheophyta</taxon>
        <taxon>Spermatophyta</taxon>
        <taxon>Magnoliopsida</taxon>
        <taxon>eudicotyledons</taxon>
        <taxon>Gunneridae</taxon>
        <taxon>Pentapetalae</taxon>
        <taxon>asterids</taxon>
        <taxon>lamiids</taxon>
        <taxon>Lamiales</taxon>
        <taxon>Lamiaceae</taxon>
        <taxon>Nepetoideae</taxon>
        <taxon>Mentheae</taxon>
        <taxon>Salviinae</taxon>
        <taxon>Salvia</taxon>
        <taxon>Salvia subgen. Calosphace</taxon>
    </lineage>
</organism>
<gene>
    <name evidence="2" type="primary">TIP41L</name>
    <name evidence="2" type="ORF">AAHA92_30714</name>
</gene>
<evidence type="ECO:0000313" key="3">
    <source>
        <dbReference type="Proteomes" id="UP001567538"/>
    </source>
</evidence>
<protein>
    <submittedName>
        <fullName evidence="2">TIP41-like protein</fullName>
    </submittedName>
</protein>
<name>A0ABD1FRT4_SALDI</name>
<accession>A0ABD1FRT4</accession>